<protein>
    <submittedName>
        <fullName evidence="1">Uncharacterized protein</fullName>
    </submittedName>
</protein>
<dbReference type="AlphaFoldDB" id="A0A0F9CN40"/>
<feature type="non-terminal residue" evidence="1">
    <location>
        <position position="92"/>
    </location>
</feature>
<dbReference type="EMBL" id="LAZR01045783">
    <property type="protein sequence ID" value="KKK98046.1"/>
    <property type="molecule type" value="Genomic_DNA"/>
</dbReference>
<proteinExistence type="predicted"/>
<reference evidence="1" key="1">
    <citation type="journal article" date="2015" name="Nature">
        <title>Complex archaea that bridge the gap between prokaryotes and eukaryotes.</title>
        <authorList>
            <person name="Spang A."/>
            <person name="Saw J.H."/>
            <person name="Jorgensen S.L."/>
            <person name="Zaremba-Niedzwiedzka K."/>
            <person name="Martijn J."/>
            <person name="Lind A.E."/>
            <person name="van Eijk R."/>
            <person name="Schleper C."/>
            <person name="Guy L."/>
            <person name="Ettema T.J."/>
        </authorList>
    </citation>
    <scope>NUCLEOTIDE SEQUENCE</scope>
</reference>
<accession>A0A0F9CN40</accession>
<gene>
    <name evidence="1" type="ORF">LCGC14_2646660</name>
</gene>
<comment type="caution">
    <text evidence="1">The sequence shown here is derived from an EMBL/GenBank/DDBJ whole genome shotgun (WGS) entry which is preliminary data.</text>
</comment>
<name>A0A0F9CN40_9ZZZZ</name>
<sequence>MPAVFSAGGQTLTLGRDAELGNGETWGRIQSRGRTQDGEFMAADKGSQMRQFHLQFREMTDDEKADLEAFVNSRAIGSTVDVTFTDHDGTQW</sequence>
<organism evidence="1">
    <name type="scientific">marine sediment metagenome</name>
    <dbReference type="NCBI Taxonomy" id="412755"/>
    <lineage>
        <taxon>unclassified sequences</taxon>
        <taxon>metagenomes</taxon>
        <taxon>ecological metagenomes</taxon>
    </lineage>
</organism>
<evidence type="ECO:0000313" key="1">
    <source>
        <dbReference type="EMBL" id="KKK98046.1"/>
    </source>
</evidence>